<dbReference type="EMBL" id="NFEZ01000004">
    <property type="protein sequence ID" value="PLT44697.1"/>
    <property type="molecule type" value="Genomic_DNA"/>
</dbReference>
<keyword evidence="3 6" id="KW-0479">Metal-binding</keyword>
<feature type="domain" description="Cytochrome c" evidence="8">
    <location>
        <begin position="24"/>
        <end position="111"/>
    </location>
</feature>
<keyword evidence="10" id="KW-1185">Reference proteome</keyword>
<dbReference type="Proteomes" id="UP000234789">
    <property type="component" value="Unassembled WGS sequence"/>
</dbReference>
<accession>A0A2N5N2W2</accession>
<keyword evidence="5 6" id="KW-0408">Iron</keyword>
<evidence type="ECO:0000256" key="1">
    <source>
        <dbReference type="ARBA" id="ARBA00022448"/>
    </source>
</evidence>
<keyword evidence="4" id="KW-0249">Electron transport</keyword>
<evidence type="ECO:0000256" key="4">
    <source>
        <dbReference type="ARBA" id="ARBA00022982"/>
    </source>
</evidence>
<dbReference type="PANTHER" id="PTHR37823:SF4">
    <property type="entry name" value="MENAQUINOL-CYTOCHROME C REDUCTASE CYTOCHROME B_C SUBUNIT"/>
    <property type="match status" value="1"/>
</dbReference>
<dbReference type="RefSeq" id="WP_043111009.1">
    <property type="nucleotide sequence ID" value="NZ_BIMM01000029.1"/>
</dbReference>
<keyword evidence="2 6" id="KW-0349">Heme</keyword>
<dbReference type="InterPro" id="IPR051811">
    <property type="entry name" value="Cytochrome_c550/c551-like"/>
</dbReference>
<proteinExistence type="predicted"/>
<feature type="chain" id="PRO_5039407607" evidence="7">
    <location>
        <begin position="26"/>
        <end position="114"/>
    </location>
</feature>
<dbReference type="PROSITE" id="PS51007">
    <property type="entry name" value="CYTC"/>
    <property type="match status" value="1"/>
</dbReference>
<dbReference type="InterPro" id="IPR009056">
    <property type="entry name" value="Cyt_c-like_dom"/>
</dbReference>
<reference evidence="9 10" key="1">
    <citation type="submission" date="2017-05" db="EMBL/GenBank/DDBJ databases">
        <title>Functional genome analysis of Paenibacillus pasadenensis strain R16: insights on endophytic life style and antifungal activity.</title>
        <authorList>
            <person name="Passera A."/>
            <person name="Marcolungo L."/>
            <person name="Casati P."/>
            <person name="Brasca M."/>
            <person name="Quaglino F."/>
            <person name="Delledonne M."/>
        </authorList>
    </citation>
    <scope>NUCLEOTIDE SEQUENCE [LARGE SCALE GENOMIC DNA]</scope>
    <source>
        <strain evidence="9 10">R16</strain>
    </source>
</reference>
<evidence type="ECO:0000313" key="9">
    <source>
        <dbReference type="EMBL" id="PLT44697.1"/>
    </source>
</evidence>
<dbReference type="GO" id="GO:0046872">
    <property type="term" value="F:metal ion binding"/>
    <property type="evidence" value="ECO:0007669"/>
    <property type="project" value="UniProtKB-KW"/>
</dbReference>
<evidence type="ECO:0000259" key="8">
    <source>
        <dbReference type="PROSITE" id="PS51007"/>
    </source>
</evidence>
<dbReference type="GO" id="GO:0009055">
    <property type="term" value="F:electron transfer activity"/>
    <property type="evidence" value="ECO:0007669"/>
    <property type="project" value="InterPro"/>
</dbReference>
<dbReference type="SUPFAM" id="SSF46626">
    <property type="entry name" value="Cytochrome c"/>
    <property type="match status" value="1"/>
</dbReference>
<dbReference type="PROSITE" id="PS51257">
    <property type="entry name" value="PROKAR_LIPOPROTEIN"/>
    <property type="match status" value="1"/>
</dbReference>
<evidence type="ECO:0000256" key="6">
    <source>
        <dbReference type="PROSITE-ProRule" id="PRU00433"/>
    </source>
</evidence>
<dbReference type="InterPro" id="IPR036909">
    <property type="entry name" value="Cyt_c-like_dom_sf"/>
</dbReference>
<dbReference type="Pfam" id="PF13442">
    <property type="entry name" value="Cytochrome_CBB3"/>
    <property type="match status" value="1"/>
</dbReference>
<evidence type="ECO:0000313" key="10">
    <source>
        <dbReference type="Proteomes" id="UP000234789"/>
    </source>
</evidence>
<evidence type="ECO:0000256" key="5">
    <source>
        <dbReference type="ARBA" id="ARBA00023004"/>
    </source>
</evidence>
<dbReference type="PANTHER" id="PTHR37823">
    <property type="entry name" value="CYTOCHROME C-553-LIKE"/>
    <property type="match status" value="1"/>
</dbReference>
<evidence type="ECO:0000256" key="2">
    <source>
        <dbReference type="ARBA" id="ARBA00022617"/>
    </source>
</evidence>
<dbReference type="Gene3D" id="1.10.760.10">
    <property type="entry name" value="Cytochrome c-like domain"/>
    <property type="match status" value="1"/>
</dbReference>
<dbReference type="OrthoDB" id="7933886at2"/>
<evidence type="ECO:0000256" key="3">
    <source>
        <dbReference type="ARBA" id="ARBA00022723"/>
    </source>
</evidence>
<protein>
    <submittedName>
        <fullName evidence="9">Menaquinone-cytochrome C oxidoreductase, cytochrome C subunit</fullName>
    </submittedName>
</protein>
<keyword evidence="7" id="KW-0732">Signal</keyword>
<keyword evidence="1" id="KW-0813">Transport</keyword>
<feature type="signal peptide" evidence="7">
    <location>
        <begin position="1"/>
        <end position="25"/>
    </location>
</feature>
<evidence type="ECO:0000256" key="7">
    <source>
        <dbReference type="SAM" id="SignalP"/>
    </source>
</evidence>
<comment type="caution">
    <text evidence="9">The sequence shown here is derived from an EMBL/GenBank/DDBJ whole genome shotgun (WGS) entry which is preliminary data.</text>
</comment>
<dbReference type="AlphaFoldDB" id="A0A2N5N2W2"/>
<organism evidence="9 10">
    <name type="scientific">Paenibacillus pasadenensis</name>
    <dbReference type="NCBI Taxonomy" id="217090"/>
    <lineage>
        <taxon>Bacteria</taxon>
        <taxon>Bacillati</taxon>
        <taxon>Bacillota</taxon>
        <taxon>Bacilli</taxon>
        <taxon>Bacillales</taxon>
        <taxon>Paenibacillaceae</taxon>
        <taxon>Paenibacillus</taxon>
    </lineage>
</organism>
<name>A0A2N5N2W2_9BACL</name>
<dbReference type="GO" id="GO:0020037">
    <property type="term" value="F:heme binding"/>
    <property type="evidence" value="ECO:0007669"/>
    <property type="project" value="InterPro"/>
</dbReference>
<gene>
    <name evidence="9" type="ORF">B8V81_3128</name>
</gene>
<sequence length="114" mass="11808">MSMKSASTLASAALILVLLAGCGSAAKPGAIAIDGPEQAVALYKQSCIRCHGTDLKGRMGPETDLHDVGARLSEPEILRQIEQGGARMPAFGERLTAEEIAALSSWLSGLGKSE</sequence>